<evidence type="ECO:0000259" key="8">
    <source>
        <dbReference type="SMART" id="SM01011"/>
    </source>
</evidence>
<proteinExistence type="inferred from homology"/>
<dbReference type="PANTHER" id="PTHR43226">
    <property type="entry name" value="XAA-PRO AMINOPEPTIDASE 3"/>
    <property type="match status" value="1"/>
</dbReference>
<reference evidence="9 10" key="1">
    <citation type="submission" date="2013-07" db="EMBL/GenBank/DDBJ databases">
        <title>The Genome Sequence of Kwoniella mangroviensis CBS10435.</title>
        <authorList>
            <consortium name="The Broad Institute Genome Sequencing Platform"/>
            <person name="Cuomo C."/>
            <person name="Litvintseva A."/>
            <person name="Chen Y."/>
            <person name="Heitman J."/>
            <person name="Sun S."/>
            <person name="Springer D."/>
            <person name="Dromer F."/>
            <person name="Young S.K."/>
            <person name="Zeng Q."/>
            <person name="Gargeya S."/>
            <person name="Fitzgerald M."/>
            <person name="Abouelleil A."/>
            <person name="Alvarado L."/>
            <person name="Berlin A.M."/>
            <person name="Chapman S.B."/>
            <person name="Dewar J."/>
            <person name="Goldberg J."/>
            <person name="Griggs A."/>
            <person name="Gujja S."/>
            <person name="Hansen M."/>
            <person name="Howarth C."/>
            <person name="Imamovic A."/>
            <person name="Larimer J."/>
            <person name="McCowan C."/>
            <person name="Murphy C."/>
            <person name="Pearson M."/>
            <person name="Priest M."/>
            <person name="Roberts A."/>
            <person name="Saif S."/>
            <person name="Shea T."/>
            <person name="Sykes S."/>
            <person name="Wortman J."/>
            <person name="Nusbaum C."/>
            <person name="Birren B."/>
        </authorList>
    </citation>
    <scope>NUCLEOTIDE SEQUENCE [LARGE SCALE GENOMIC DNA]</scope>
    <source>
        <strain evidence="9 10">CBS 10435</strain>
    </source>
</reference>
<dbReference type="OrthoDB" id="10261878at2759"/>
<evidence type="ECO:0000256" key="3">
    <source>
        <dbReference type="ARBA" id="ARBA00022723"/>
    </source>
</evidence>
<sequence length="529" mass="58616">MVPRYPARSHAAKVVEELIKLVPEADRGKTHGVFLQASPTLYRDDTDRELPFHQEANFNYLTGIILPSCSLVIFFSLSSTAQPSKLSHNLFIPPEDPAETMWSVPPPSIERASAMYESDKIQHTTALPAFLHSAVQDAHNVEVILHTLPNTMEYPALPDIVEKTQGLVRNTDHLFTALHIARMTKDSSEIELIRKANQISSGAHEVVMRELGKFARDRETGKGGQKQRTGKESLSQWEIESEGDAEAVFVATCRRMGAATQAYLPIVASGSRASTLHYVCNDRLFPSTSVPRQPGDTSFTPPQLAPFTPQVLLIDAGCEWQGYAADITRTIPVGNGGKFTKEAGQIYDLVLKMQKECEALVQPGIHWDTLHLHAHKVLIDDFIRLGIFKGDAEEILQSGVTAGFFPHGLGHSLGLDVHDSRQYLRSVHEAIPDSSTQTPAKLYAYLRIRRPLVEGMVLTVEPGCYFAPQLMEEHGVWSSQFVDQEVLKRYVGVGGVRIEDVVVVSRNGCENLTTVGRERQWIESACSGM</sequence>
<dbReference type="CDD" id="cd01087">
    <property type="entry name" value="Prolidase"/>
    <property type="match status" value="1"/>
</dbReference>
<dbReference type="STRING" id="1331196.A0A1B9J2G4"/>
<name>A0A1B9J2G4_9TREE</name>
<reference evidence="10" key="2">
    <citation type="submission" date="2013-12" db="EMBL/GenBank/DDBJ databases">
        <title>Evolution of pathogenesis and genome organization in the Tremellales.</title>
        <authorList>
            <person name="Cuomo C."/>
            <person name="Litvintseva A."/>
            <person name="Heitman J."/>
            <person name="Chen Y."/>
            <person name="Sun S."/>
            <person name="Springer D."/>
            <person name="Dromer F."/>
            <person name="Young S."/>
            <person name="Zeng Q."/>
            <person name="Chapman S."/>
            <person name="Gujja S."/>
            <person name="Saif S."/>
            <person name="Birren B."/>
        </authorList>
    </citation>
    <scope>NUCLEOTIDE SEQUENCE [LARGE SCALE GENOMIC DNA]</scope>
    <source>
        <strain evidence="10">CBS 10435</strain>
    </source>
</reference>
<comment type="cofactor">
    <cofactor evidence="1">
        <name>Mn(2+)</name>
        <dbReference type="ChEBI" id="CHEBI:29035"/>
    </cofactor>
</comment>
<keyword evidence="3 6" id="KW-0479">Metal-binding</keyword>
<accession>A0A1B9J2G4</accession>
<keyword evidence="4" id="KW-0378">Hydrolase</keyword>
<dbReference type="InterPro" id="IPR036005">
    <property type="entry name" value="Creatinase/aminopeptidase-like"/>
</dbReference>
<evidence type="ECO:0000256" key="2">
    <source>
        <dbReference type="ARBA" id="ARBA00008766"/>
    </source>
</evidence>
<evidence type="ECO:0000256" key="1">
    <source>
        <dbReference type="ARBA" id="ARBA00001936"/>
    </source>
</evidence>
<evidence type="ECO:0000313" key="10">
    <source>
        <dbReference type="Proteomes" id="UP000092583"/>
    </source>
</evidence>
<evidence type="ECO:0000256" key="4">
    <source>
        <dbReference type="ARBA" id="ARBA00022801"/>
    </source>
</evidence>
<keyword evidence="10" id="KW-1185">Reference proteome</keyword>
<dbReference type="SUPFAM" id="SSF53092">
    <property type="entry name" value="Creatinase/prolidase N-terminal domain"/>
    <property type="match status" value="1"/>
</dbReference>
<evidence type="ECO:0000256" key="7">
    <source>
        <dbReference type="SAM" id="MobiDB-lite"/>
    </source>
</evidence>
<dbReference type="Pfam" id="PF00557">
    <property type="entry name" value="Peptidase_M24"/>
    <property type="match status" value="1"/>
</dbReference>
<dbReference type="Proteomes" id="UP000092583">
    <property type="component" value="Unassembled WGS sequence"/>
</dbReference>
<dbReference type="SMART" id="SM01011">
    <property type="entry name" value="AMP_N"/>
    <property type="match status" value="1"/>
</dbReference>
<dbReference type="AlphaFoldDB" id="A0A1B9J2G4"/>
<gene>
    <name evidence="9" type="ORF">L486_01647</name>
</gene>
<dbReference type="GO" id="GO:0030145">
    <property type="term" value="F:manganese ion binding"/>
    <property type="evidence" value="ECO:0007669"/>
    <property type="project" value="InterPro"/>
</dbReference>
<organism evidence="9 10">
    <name type="scientific">Kwoniella mangroviensis CBS 10435</name>
    <dbReference type="NCBI Taxonomy" id="1331196"/>
    <lineage>
        <taxon>Eukaryota</taxon>
        <taxon>Fungi</taxon>
        <taxon>Dikarya</taxon>
        <taxon>Basidiomycota</taxon>
        <taxon>Agaricomycotina</taxon>
        <taxon>Tremellomycetes</taxon>
        <taxon>Tremellales</taxon>
        <taxon>Cryptococcaceae</taxon>
        <taxon>Kwoniella</taxon>
    </lineage>
</organism>
<protein>
    <submittedName>
        <fullName evidence="9">Xaa-Pro dipeptidase</fullName>
    </submittedName>
</protein>
<evidence type="ECO:0000256" key="5">
    <source>
        <dbReference type="ARBA" id="ARBA00023211"/>
    </source>
</evidence>
<dbReference type="Gene3D" id="3.90.230.10">
    <property type="entry name" value="Creatinase/methionine aminopeptidase superfamily"/>
    <property type="match status" value="1"/>
</dbReference>
<dbReference type="EMBL" id="KI669459">
    <property type="protein sequence ID" value="OCF61981.1"/>
    <property type="molecule type" value="Genomic_DNA"/>
</dbReference>
<dbReference type="SUPFAM" id="SSF55920">
    <property type="entry name" value="Creatinase/aminopeptidase"/>
    <property type="match status" value="1"/>
</dbReference>
<dbReference type="Gene3D" id="3.40.350.10">
    <property type="entry name" value="Creatinase/prolidase N-terminal domain"/>
    <property type="match status" value="1"/>
</dbReference>
<dbReference type="InterPro" id="IPR001131">
    <property type="entry name" value="Peptidase_M24B_aminopep-P_CS"/>
</dbReference>
<keyword evidence="5" id="KW-0464">Manganese</keyword>
<dbReference type="InterPro" id="IPR029149">
    <property type="entry name" value="Creatin/AminoP/Spt16_N"/>
</dbReference>
<evidence type="ECO:0000256" key="6">
    <source>
        <dbReference type="RuleBase" id="RU000590"/>
    </source>
</evidence>
<dbReference type="GO" id="GO:0006508">
    <property type="term" value="P:proteolysis"/>
    <property type="evidence" value="ECO:0007669"/>
    <property type="project" value="TreeGrafter"/>
</dbReference>
<dbReference type="InterPro" id="IPR052433">
    <property type="entry name" value="X-Pro_dipept-like"/>
</dbReference>
<dbReference type="GO" id="GO:0070006">
    <property type="term" value="F:metalloaminopeptidase activity"/>
    <property type="evidence" value="ECO:0007669"/>
    <property type="project" value="InterPro"/>
</dbReference>
<dbReference type="PROSITE" id="PS00491">
    <property type="entry name" value="PROLINE_PEPTIDASE"/>
    <property type="match status" value="1"/>
</dbReference>
<dbReference type="InterPro" id="IPR007865">
    <property type="entry name" value="Aminopep_P_N"/>
</dbReference>
<feature type="region of interest" description="Disordered" evidence="7">
    <location>
        <begin position="217"/>
        <end position="237"/>
    </location>
</feature>
<feature type="domain" description="Aminopeptidase P N-terminal" evidence="8">
    <location>
        <begin position="5"/>
        <end position="152"/>
    </location>
</feature>
<dbReference type="Pfam" id="PF05195">
    <property type="entry name" value="AMP_N"/>
    <property type="match status" value="1"/>
</dbReference>
<evidence type="ECO:0000313" key="9">
    <source>
        <dbReference type="EMBL" id="OCF61981.1"/>
    </source>
</evidence>
<dbReference type="InterPro" id="IPR000994">
    <property type="entry name" value="Pept_M24"/>
</dbReference>
<comment type="similarity">
    <text evidence="2 6">Belongs to the peptidase M24B family.</text>
</comment>
<dbReference type="PANTHER" id="PTHR43226:SF1">
    <property type="entry name" value="XAA-PRO DIPEPTIDASE"/>
    <property type="match status" value="1"/>
</dbReference>